<accession>A0A0P1F849</accession>
<dbReference type="EMBL" id="CYSA01000015">
    <property type="protein sequence ID" value="CUH64145.1"/>
    <property type="molecule type" value="Genomic_DNA"/>
</dbReference>
<dbReference type="PANTHER" id="PTHR11048:SF5">
    <property type="entry name" value="DECAPRENYL-PHOSPHATE PHOSPHORIBOSYLTRANSFERASE"/>
    <property type="match status" value="1"/>
</dbReference>
<keyword evidence="2" id="KW-1003">Cell membrane</keyword>
<keyword evidence="7" id="KW-0808">Transferase</keyword>
<reference evidence="7 8" key="1">
    <citation type="submission" date="2015-09" db="EMBL/GenBank/DDBJ databases">
        <authorList>
            <consortium name="Swine Surveillance"/>
        </authorList>
    </citation>
    <scope>NUCLEOTIDE SEQUENCE [LARGE SCALE GENOMIC DNA]</scope>
    <source>
        <strain evidence="7 8">CECT 4357</strain>
    </source>
</reference>
<dbReference type="InterPro" id="IPR044878">
    <property type="entry name" value="UbiA_sf"/>
</dbReference>
<dbReference type="GO" id="GO:0009247">
    <property type="term" value="P:glycolipid biosynthetic process"/>
    <property type="evidence" value="ECO:0007669"/>
    <property type="project" value="TreeGrafter"/>
</dbReference>
<dbReference type="EC" id="2.4.2.45" evidence="7"/>
<dbReference type="GO" id="GO:0016765">
    <property type="term" value="F:transferase activity, transferring alkyl or aryl (other than methyl) groups"/>
    <property type="evidence" value="ECO:0007669"/>
    <property type="project" value="InterPro"/>
</dbReference>
<comment type="subcellular location">
    <subcellularLocation>
        <location evidence="1">Membrane</location>
        <topology evidence="1">Multi-pass membrane protein</topology>
    </subcellularLocation>
</comment>
<feature type="transmembrane region" description="Helical" evidence="6">
    <location>
        <begin position="296"/>
        <end position="317"/>
    </location>
</feature>
<evidence type="ECO:0000313" key="8">
    <source>
        <dbReference type="Proteomes" id="UP000051587"/>
    </source>
</evidence>
<evidence type="ECO:0000256" key="3">
    <source>
        <dbReference type="ARBA" id="ARBA00022692"/>
    </source>
</evidence>
<dbReference type="GO" id="GO:0005886">
    <property type="term" value="C:plasma membrane"/>
    <property type="evidence" value="ECO:0007669"/>
    <property type="project" value="TreeGrafter"/>
</dbReference>
<feature type="transmembrane region" description="Helical" evidence="6">
    <location>
        <begin position="435"/>
        <end position="453"/>
    </location>
</feature>
<name>A0A0P1F849_THAGE</name>
<dbReference type="OrthoDB" id="9803632at2"/>
<dbReference type="Proteomes" id="UP000051587">
    <property type="component" value="Unassembled WGS sequence"/>
</dbReference>
<dbReference type="Pfam" id="PF01040">
    <property type="entry name" value="UbiA"/>
    <property type="match status" value="1"/>
</dbReference>
<dbReference type="PANTHER" id="PTHR11048">
    <property type="entry name" value="PRENYLTRANSFERASES"/>
    <property type="match status" value="1"/>
</dbReference>
<gene>
    <name evidence="7" type="ORF">TG4357_01106</name>
</gene>
<proteinExistence type="predicted"/>
<dbReference type="RefSeq" id="WP_058261873.1">
    <property type="nucleotide sequence ID" value="NZ_CP051181.1"/>
</dbReference>
<keyword evidence="8" id="KW-1185">Reference proteome</keyword>
<dbReference type="AlphaFoldDB" id="A0A0P1F849"/>
<evidence type="ECO:0000313" key="7">
    <source>
        <dbReference type="EMBL" id="CUH64145.1"/>
    </source>
</evidence>
<dbReference type="InterPro" id="IPR000537">
    <property type="entry name" value="UbiA_prenyltransferase"/>
</dbReference>
<evidence type="ECO:0000256" key="5">
    <source>
        <dbReference type="ARBA" id="ARBA00023136"/>
    </source>
</evidence>
<dbReference type="GO" id="GO:0016757">
    <property type="term" value="F:glycosyltransferase activity"/>
    <property type="evidence" value="ECO:0007669"/>
    <property type="project" value="UniProtKB-KW"/>
</dbReference>
<feature type="transmembrane region" description="Helical" evidence="6">
    <location>
        <begin position="368"/>
        <end position="390"/>
    </location>
</feature>
<keyword evidence="7" id="KW-0328">Glycosyltransferase</keyword>
<dbReference type="STRING" id="53501.SAMN04488043_109148"/>
<protein>
    <submittedName>
        <fullName evidence="7">Decaprenyl-phosphate phosphoribosyltransferase</fullName>
        <ecNumber evidence="7">2.4.2.45</ecNumber>
    </submittedName>
</protein>
<evidence type="ECO:0000256" key="1">
    <source>
        <dbReference type="ARBA" id="ARBA00004141"/>
    </source>
</evidence>
<feature type="transmembrane region" description="Helical" evidence="6">
    <location>
        <begin position="258"/>
        <end position="284"/>
    </location>
</feature>
<dbReference type="Gene3D" id="1.10.357.140">
    <property type="entry name" value="UbiA prenyltransferase"/>
    <property type="match status" value="1"/>
</dbReference>
<keyword evidence="3 6" id="KW-0812">Transmembrane</keyword>
<evidence type="ECO:0000256" key="4">
    <source>
        <dbReference type="ARBA" id="ARBA00022989"/>
    </source>
</evidence>
<sequence>MEMTPASPHPQKVPLIVHLEGALLRTDLGYESFWAALGHDVPGTLRHLAAGGGVRSLAGIAAPAADYLPLHEDIVDHARAAVAEGREVHLVASADQALVDAVAARLALPGPHFGTEPDRDLNGAALAAFLSSRFGTGGFDYIGGPDEGPEIPDQARQQQPVDVVEDGWTWAALLRELRPHQWIKNILLFVPLLAAHRFEAMPFAQATLAFAGFSLGASAIYILNDLLDLDGDRHHPEKRNRPIASGALPIPVATRASAALVLISLSLALLVSPAVAALTALYMTGSLSYSLWLKKWRWLDVITLACLFLLRLLTGAVAVQVAVPLPLLASAFAVFFVLACVKRITALSRLHIDGHLPRRGYRPSDLRWLEWASYVVIPVSAGLFLSYVFGPEAALLYNYQSLLAVVAVPMVVWLFRVVRLSLHGLEDFDPLRFVLHDRIGMSIILAALILVMLSA</sequence>
<keyword evidence="5 6" id="KW-0472">Membrane</keyword>
<organism evidence="7 8">
    <name type="scientific">Thalassovita gelatinovora</name>
    <name type="common">Thalassobius gelatinovorus</name>
    <dbReference type="NCBI Taxonomy" id="53501"/>
    <lineage>
        <taxon>Bacteria</taxon>
        <taxon>Pseudomonadati</taxon>
        <taxon>Pseudomonadota</taxon>
        <taxon>Alphaproteobacteria</taxon>
        <taxon>Rhodobacterales</taxon>
        <taxon>Roseobacteraceae</taxon>
        <taxon>Thalassovita</taxon>
    </lineage>
</organism>
<dbReference type="CDD" id="cd13963">
    <property type="entry name" value="PT_UbiA_2"/>
    <property type="match status" value="1"/>
</dbReference>
<evidence type="ECO:0000256" key="6">
    <source>
        <dbReference type="SAM" id="Phobius"/>
    </source>
</evidence>
<feature type="transmembrane region" description="Helical" evidence="6">
    <location>
        <begin position="203"/>
        <end position="223"/>
    </location>
</feature>
<keyword evidence="4 6" id="KW-1133">Transmembrane helix</keyword>
<dbReference type="InterPro" id="IPR039653">
    <property type="entry name" value="Prenyltransferase"/>
</dbReference>
<feature type="transmembrane region" description="Helical" evidence="6">
    <location>
        <begin position="396"/>
        <end position="415"/>
    </location>
</feature>
<feature type="transmembrane region" description="Helical" evidence="6">
    <location>
        <begin position="323"/>
        <end position="341"/>
    </location>
</feature>
<evidence type="ECO:0000256" key="2">
    <source>
        <dbReference type="ARBA" id="ARBA00022475"/>
    </source>
</evidence>